<evidence type="ECO:0000256" key="1">
    <source>
        <dbReference type="ARBA" id="ARBA00004141"/>
    </source>
</evidence>
<dbReference type="GO" id="GO:0012505">
    <property type="term" value="C:endomembrane system"/>
    <property type="evidence" value="ECO:0007669"/>
    <property type="project" value="TreeGrafter"/>
</dbReference>
<keyword evidence="3 6" id="KW-0812">Transmembrane</keyword>
<comment type="caution">
    <text evidence="7">The sequence shown here is derived from an EMBL/GenBank/DDBJ whole genome shotgun (WGS) entry which is preliminary data.</text>
</comment>
<accession>A0AAU9LB13</accession>
<name>A0AAU9LB13_9STRA</name>
<dbReference type="Proteomes" id="UP001160483">
    <property type="component" value="Unassembled WGS sequence"/>
</dbReference>
<sequence length="629" mass="72224">MTEATGSIAAGTAAPAQGSVMDRMWPILRMICIYYAFTSFMNMFLTPQQPHYVRPDIQDVVVHNADKSNSGPSHLELLANSFQLGDRINLRVYVTHDQNFVFADNNNVAALEKEQETLRWFEEMLTYDATPNSEREDGMWTCHINVTVDDHLLTNGSVYAHVFVTKDGYSPNLMDSTYDAMNCIHRSLELTTFRPRPKLVKKRNLLETQREQELEVKESHDTDTYIAMWKPSFYVNLLLDHTTYSMRQPPPPFVSTEMGIDKEAGLYLPVLFLNEFWLLEEHLIPVNDTLTALPLDISFYPLPMYKYALYTQMEQNLRNQEASGASSKRETDNMKRIFLETNPYLLAVTMMVSLLHSLFDFLAFKNDVSFWKNQKSLAGLSLRSIVLNTFFQLVIFLYLMDNDTSWLILFQSGIGLVIESYEDSPTAEHDRVAVAHLSYVLYPLVVGQALFTLVYGVHKSWYSWFVSSLTSFVYAFGFIMMTPQLYINYKLKSVAHLPWRAMVYKSLNTFIDDLFAFVIKMPWMHRLSCFRDDLIFFIYLYQRWKYPVDTKRTNEFGQGPVEGESLSNAVTGGAESADSMLELAAEPESVAAAVDETEEVSLLPSVPPSTEYLMSKRVNTLEGSVRHEE</sequence>
<dbReference type="AlphaFoldDB" id="A0AAU9LB13"/>
<dbReference type="EMBL" id="CAKKTJ010000333">
    <property type="protein sequence ID" value="CAH0482313.1"/>
    <property type="molecule type" value="Genomic_DNA"/>
</dbReference>
<evidence type="ECO:0000256" key="6">
    <source>
        <dbReference type="SAM" id="Phobius"/>
    </source>
</evidence>
<dbReference type="GO" id="GO:0016020">
    <property type="term" value="C:membrane"/>
    <property type="evidence" value="ECO:0007669"/>
    <property type="project" value="UniProtKB-SubCell"/>
</dbReference>
<evidence type="ECO:0000313" key="8">
    <source>
        <dbReference type="Proteomes" id="UP001160483"/>
    </source>
</evidence>
<keyword evidence="5 6" id="KW-0472">Membrane</keyword>
<organism evidence="7 8">
    <name type="scientific">Peronospora belbahrii</name>
    <dbReference type="NCBI Taxonomy" id="622444"/>
    <lineage>
        <taxon>Eukaryota</taxon>
        <taxon>Sar</taxon>
        <taxon>Stramenopiles</taxon>
        <taxon>Oomycota</taxon>
        <taxon>Peronosporomycetes</taxon>
        <taxon>Peronosporales</taxon>
        <taxon>Peronosporaceae</taxon>
        <taxon>Peronospora</taxon>
    </lineage>
</organism>
<dbReference type="InterPro" id="IPR008429">
    <property type="entry name" value="CLPTM1"/>
</dbReference>
<evidence type="ECO:0000313" key="7">
    <source>
        <dbReference type="EMBL" id="CAH0482313.1"/>
    </source>
</evidence>
<evidence type="ECO:0000256" key="2">
    <source>
        <dbReference type="ARBA" id="ARBA00009310"/>
    </source>
</evidence>
<feature type="transmembrane region" description="Helical" evidence="6">
    <location>
        <begin position="344"/>
        <end position="364"/>
    </location>
</feature>
<evidence type="ECO:0000256" key="4">
    <source>
        <dbReference type="ARBA" id="ARBA00022989"/>
    </source>
</evidence>
<dbReference type="PANTHER" id="PTHR21347">
    <property type="entry name" value="CLEFT LIP AND PALATE ASSOCIATED TRANSMEMBRANE PROTEIN-RELATED"/>
    <property type="match status" value="1"/>
</dbReference>
<feature type="transmembrane region" description="Helical" evidence="6">
    <location>
        <begin position="433"/>
        <end position="455"/>
    </location>
</feature>
<feature type="transmembrane region" description="Helical" evidence="6">
    <location>
        <begin position="461"/>
        <end position="482"/>
    </location>
</feature>
<keyword evidence="4 6" id="KW-1133">Transmembrane helix</keyword>
<dbReference type="PANTHER" id="PTHR21347:SF0">
    <property type="entry name" value="LIPID SCRAMBLASE CLPTM1L"/>
    <property type="match status" value="1"/>
</dbReference>
<evidence type="ECO:0000256" key="5">
    <source>
        <dbReference type="ARBA" id="ARBA00023136"/>
    </source>
</evidence>
<comment type="similarity">
    <text evidence="2">Belongs to the CLPTM1 family.</text>
</comment>
<comment type="subcellular location">
    <subcellularLocation>
        <location evidence="1">Membrane</location>
        <topology evidence="1">Multi-pass membrane protein</topology>
    </subcellularLocation>
</comment>
<evidence type="ECO:0000256" key="3">
    <source>
        <dbReference type="ARBA" id="ARBA00022692"/>
    </source>
</evidence>
<feature type="transmembrane region" description="Helical" evidence="6">
    <location>
        <begin position="376"/>
        <end position="399"/>
    </location>
</feature>
<dbReference type="Pfam" id="PF05602">
    <property type="entry name" value="CLPTM1"/>
    <property type="match status" value="2"/>
</dbReference>
<reference evidence="7" key="1">
    <citation type="submission" date="2021-11" db="EMBL/GenBank/DDBJ databases">
        <authorList>
            <person name="Islam A."/>
            <person name="Islam S."/>
            <person name="Flora M.S."/>
            <person name="Rahman M."/>
            <person name="Ziaur R.M."/>
            <person name="Epstein J.H."/>
            <person name="Hassan M."/>
            <person name="Klassen M."/>
            <person name="Woodard K."/>
            <person name="Webb A."/>
            <person name="Webby R.J."/>
            <person name="El Zowalaty M.E."/>
        </authorList>
    </citation>
    <scope>NUCLEOTIDE SEQUENCE</scope>
    <source>
        <strain evidence="7">Pbs3</strain>
    </source>
</reference>
<protein>
    <submittedName>
        <fullName evidence="7">Uncharacterized protein</fullName>
    </submittedName>
</protein>
<proteinExistence type="inferred from homology"/>
<gene>
    <name evidence="7" type="ORF">PBS003_LOCUS8909</name>
</gene>